<dbReference type="InterPro" id="IPR003500">
    <property type="entry name" value="RpiB_LacA_LacB"/>
</dbReference>
<dbReference type="Pfam" id="PF02502">
    <property type="entry name" value="LacAB_rpiB"/>
    <property type="match status" value="1"/>
</dbReference>
<comment type="similarity">
    <text evidence="1">Belongs to the LacAB/RpiB family.</text>
</comment>
<organism evidence="2 3">
    <name type="scientific">Candidatus Roizmanbacteria bacterium RIFCSPHIGHO2_12_FULL_33_9</name>
    <dbReference type="NCBI Taxonomy" id="1802045"/>
    <lineage>
        <taxon>Bacteria</taxon>
        <taxon>Candidatus Roizmaniibacteriota</taxon>
    </lineage>
</organism>
<sequence>MRIFIGADHRGFELKEKVIDYLHEKNIRIEDLGNYEYDVNDDYPDFAKKVVEAVLQAPEERLGIVICGSGVGTSIVANRYQKIRCGLALNKEQVAHARKNDHINILSLPADYIDFNSAAELINTFIETPPAAEEKYIRRIKKADQVDLHSHA</sequence>
<name>A0A1F7HIQ9_9BACT</name>
<dbReference type="NCBIfam" id="TIGR00689">
    <property type="entry name" value="rpiB_lacA_lacB"/>
    <property type="match status" value="1"/>
</dbReference>
<evidence type="ECO:0008006" key="4">
    <source>
        <dbReference type="Google" id="ProtNLM"/>
    </source>
</evidence>
<dbReference type="Proteomes" id="UP000177199">
    <property type="component" value="Unassembled WGS sequence"/>
</dbReference>
<dbReference type="InterPro" id="IPR036569">
    <property type="entry name" value="RpiB_LacA_LacB_sf"/>
</dbReference>
<dbReference type="GO" id="GO:0016861">
    <property type="term" value="F:intramolecular oxidoreductase activity, interconverting aldoses and ketoses"/>
    <property type="evidence" value="ECO:0007669"/>
    <property type="project" value="UniProtKB-ARBA"/>
</dbReference>
<evidence type="ECO:0000313" key="2">
    <source>
        <dbReference type="EMBL" id="OGK30975.1"/>
    </source>
</evidence>
<comment type="caution">
    <text evidence="2">The sequence shown here is derived from an EMBL/GenBank/DDBJ whole genome shotgun (WGS) entry which is preliminary data.</text>
</comment>
<dbReference type="SUPFAM" id="SSF89623">
    <property type="entry name" value="Ribose/Galactose isomerase RpiB/AlsB"/>
    <property type="match status" value="1"/>
</dbReference>
<reference evidence="2 3" key="1">
    <citation type="journal article" date="2016" name="Nat. Commun.">
        <title>Thousands of microbial genomes shed light on interconnected biogeochemical processes in an aquifer system.</title>
        <authorList>
            <person name="Anantharaman K."/>
            <person name="Brown C.T."/>
            <person name="Hug L.A."/>
            <person name="Sharon I."/>
            <person name="Castelle C.J."/>
            <person name="Probst A.J."/>
            <person name="Thomas B.C."/>
            <person name="Singh A."/>
            <person name="Wilkins M.J."/>
            <person name="Karaoz U."/>
            <person name="Brodie E.L."/>
            <person name="Williams K.H."/>
            <person name="Hubbard S.S."/>
            <person name="Banfield J.F."/>
        </authorList>
    </citation>
    <scope>NUCLEOTIDE SEQUENCE [LARGE SCALE GENOMIC DNA]</scope>
</reference>
<dbReference type="NCBIfam" id="NF004051">
    <property type="entry name" value="PRK05571.1"/>
    <property type="match status" value="1"/>
</dbReference>
<evidence type="ECO:0000313" key="3">
    <source>
        <dbReference type="Proteomes" id="UP000177199"/>
    </source>
</evidence>
<evidence type="ECO:0000256" key="1">
    <source>
        <dbReference type="ARBA" id="ARBA00008754"/>
    </source>
</evidence>
<dbReference type="Gene3D" id="3.40.1400.10">
    <property type="entry name" value="Sugar-phosphate isomerase, RpiB/LacA/LacB"/>
    <property type="match status" value="1"/>
</dbReference>
<accession>A0A1F7HIQ9</accession>
<dbReference type="PANTHER" id="PTHR30345:SF0">
    <property type="entry name" value="DNA DAMAGE-REPAIR_TOLERATION PROTEIN DRT102"/>
    <property type="match status" value="1"/>
</dbReference>
<dbReference type="GO" id="GO:0005975">
    <property type="term" value="P:carbohydrate metabolic process"/>
    <property type="evidence" value="ECO:0007669"/>
    <property type="project" value="InterPro"/>
</dbReference>
<dbReference type="AlphaFoldDB" id="A0A1F7HIQ9"/>
<proteinExistence type="inferred from homology"/>
<gene>
    <name evidence="2" type="ORF">A3F29_04395</name>
</gene>
<protein>
    <recommendedName>
        <fullName evidence="4">Ribose-5-phosphate isomerase</fullName>
    </recommendedName>
</protein>
<dbReference type="EMBL" id="MFZV01000034">
    <property type="protein sequence ID" value="OGK30975.1"/>
    <property type="molecule type" value="Genomic_DNA"/>
</dbReference>
<dbReference type="PIRSF" id="PIRSF005384">
    <property type="entry name" value="RpiB_LacA_B"/>
    <property type="match status" value="1"/>
</dbReference>
<dbReference type="PANTHER" id="PTHR30345">
    <property type="entry name" value="RIBOSE-5-PHOSPHATE ISOMERASE B"/>
    <property type="match status" value="1"/>
</dbReference>